<organism evidence="1 2">
    <name type="scientific">Melastoma candidum</name>
    <dbReference type="NCBI Taxonomy" id="119954"/>
    <lineage>
        <taxon>Eukaryota</taxon>
        <taxon>Viridiplantae</taxon>
        <taxon>Streptophyta</taxon>
        <taxon>Embryophyta</taxon>
        <taxon>Tracheophyta</taxon>
        <taxon>Spermatophyta</taxon>
        <taxon>Magnoliopsida</taxon>
        <taxon>eudicotyledons</taxon>
        <taxon>Gunneridae</taxon>
        <taxon>Pentapetalae</taxon>
        <taxon>rosids</taxon>
        <taxon>malvids</taxon>
        <taxon>Myrtales</taxon>
        <taxon>Melastomataceae</taxon>
        <taxon>Melastomatoideae</taxon>
        <taxon>Melastomateae</taxon>
        <taxon>Melastoma</taxon>
    </lineage>
</organism>
<gene>
    <name evidence="1" type="ORF">MLD38_006555</name>
</gene>
<proteinExistence type="predicted"/>
<dbReference type="Proteomes" id="UP001057402">
    <property type="component" value="Chromosome 3"/>
</dbReference>
<protein>
    <submittedName>
        <fullName evidence="1">Uncharacterized protein</fullName>
    </submittedName>
</protein>
<keyword evidence="2" id="KW-1185">Reference proteome</keyword>
<sequence length="136" mass="14528">MISLLPAWVCQDPGPSSFRVSFFASRSLELGVSVWVRAAAAKDGGGHEASKGEEMSELLPRVGLFGEGSLLLDLSGRLLWAWRQGSSERDVGPSPLDSEVGCQEQRSGEPGGRQPRRGPSLASGRSLSPGRHRACR</sequence>
<evidence type="ECO:0000313" key="2">
    <source>
        <dbReference type="Proteomes" id="UP001057402"/>
    </source>
</evidence>
<dbReference type="EMBL" id="CM042882">
    <property type="protein sequence ID" value="KAI4380356.1"/>
    <property type="molecule type" value="Genomic_DNA"/>
</dbReference>
<comment type="caution">
    <text evidence="1">The sequence shown here is derived from an EMBL/GenBank/DDBJ whole genome shotgun (WGS) entry which is preliminary data.</text>
</comment>
<reference evidence="2" key="1">
    <citation type="journal article" date="2023" name="Front. Plant Sci.">
        <title>Chromosomal-level genome assembly of Melastoma candidum provides insights into trichome evolution.</title>
        <authorList>
            <person name="Zhong Y."/>
            <person name="Wu W."/>
            <person name="Sun C."/>
            <person name="Zou P."/>
            <person name="Liu Y."/>
            <person name="Dai S."/>
            <person name="Zhou R."/>
        </authorList>
    </citation>
    <scope>NUCLEOTIDE SEQUENCE [LARGE SCALE GENOMIC DNA]</scope>
</reference>
<accession>A0ACB9RMH5</accession>
<evidence type="ECO:0000313" key="1">
    <source>
        <dbReference type="EMBL" id="KAI4380356.1"/>
    </source>
</evidence>
<name>A0ACB9RMH5_9MYRT</name>